<sequence>MEHLPPESATKTAIRNAIPAADLERMSEGARPDLGQWSGVETLLAQVKDEITLLRHVLVAANGGKPGEFHPTPRPGIPPKSAQQRKQLTDEQRRALDPRLRDQP</sequence>
<proteinExistence type="predicted"/>
<accession>A0ABW7BBR8</accession>
<evidence type="ECO:0008006" key="4">
    <source>
        <dbReference type="Google" id="ProtNLM"/>
    </source>
</evidence>
<feature type="region of interest" description="Disordered" evidence="1">
    <location>
        <begin position="62"/>
        <end position="104"/>
    </location>
</feature>
<comment type="caution">
    <text evidence="2">The sequence shown here is derived from an EMBL/GenBank/DDBJ whole genome shotgun (WGS) entry which is preliminary data.</text>
</comment>
<dbReference type="EMBL" id="JBICYV010000015">
    <property type="protein sequence ID" value="MFG3014305.1"/>
    <property type="molecule type" value="Genomic_DNA"/>
</dbReference>
<organism evidence="2 3">
    <name type="scientific">Streptomyces cinerochromogenes</name>
    <dbReference type="NCBI Taxonomy" id="66422"/>
    <lineage>
        <taxon>Bacteria</taxon>
        <taxon>Bacillati</taxon>
        <taxon>Actinomycetota</taxon>
        <taxon>Actinomycetes</taxon>
        <taxon>Kitasatosporales</taxon>
        <taxon>Streptomycetaceae</taxon>
        <taxon>Streptomyces</taxon>
    </lineage>
</organism>
<keyword evidence="3" id="KW-1185">Reference proteome</keyword>
<dbReference type="Proteomes" id="UP001604267">
    <property type="component" value="Unassembled WGS sequence"/>
</dbReference>
<evidence type="ECO:0000256" key="1">
    <source>
        <dbReference type="SAM" id="MobiDB-lite"/>
    </source>
</evidence>
<feature type="compositionally biased region" description="Basic and acidic residues" evidence="1">
    <location>
        <begin position="87"/>
        <end position="104"/>
    </location>
</feature>
<name>A0ABW7BBR8_9ACTN</name>
<protein>
    <recommendedName>
        <fullName evidence="4">Transposase</fullName>
    </recommendedName>
</protein>
<evidence type="ECO:0000313" key="3">
    <source>
        <dbReference type="Proteomes" id="UP001604267"/>
    </source>
</evidence>
<evidence type="ECO:0000313" key="2">
    <source>
        <dbReference type="EMBL" id="MFG3014305.1"/>
    </source>
</evidence>
<dbReference type="RefSeq" id="WP_392820859.1">
    <property type="nucleotide sequence ID" value="NZ_JBICYV010000015.1"/>
</dbReference>
<reference evidence="2 3" key="1">
    <citation type="submission" date="2024-10" db="EMBL/GenBank/DDBJ databases">
        <title>The Natural Products Discovery Center: Release of the First 8490 Sequenced Strains for Exploring Actinobacteria Biosynthetic Diversity.</title>
        <authorList>
            <person name="Kalkreuter E."/>
            <person name="Kautsar S.A."/>
            <person name="Yang D."/>
            <person name="Bader C.D."/>
            <person name="Teijaro C.N."/>
            <person name="Fluegel L."/>
            <person name="Davis C.M."/>
            <person name="Simpson J.R."/>
            <person name="Lauterbach L."/>
            <person name="Steele A.D."/>
            <person name="Gui C."/>
            <person name="Meng S."/>
            <person name="Li G."/>
            <person name="Viehrig K."/>
            <person name="Ye F."/>
            <person name="Su P."/>
            <person name="Kiefer A.F."/>
            <person name="Nichols A."/>
            <person name="Cepeda A.J."/>
            <person name="Yan W."/>
            <person name="Fan B."/>
            <person name="Jiang Y."/>
            <person name="Adhikari A."/>
            <person name="Zheng C.-J."/>
            <person name="Schuster L."/>
            <person name="Cowan T.M."/>
            <person name="Smanski M.J."/>
            <person name="Chevrette M.G."/>
            <person name="De Carvalho L.P.S."/>
            <person name="Shen B."/>
        </authorList>
    </citation>
    <scope>NUCLEOTIDE SEQUENCE [LARGE SCALE GENOMIC DNA]</scope>
    <source>
        <strain evidence="2 3">NPDC048320</strain>
    </source>
</reference>
<gene>
    <name evidence="2" type="ORF">ACGFZB_28580</name>
</gene>